<protein>
    <submittedName>
        <fullName evidence="4">TetR family transcriptional regulator</fullName>
    </submittedName>
</protein>
<dbReference type="PROSITE" id="PS50977">
    <property type="entry name" value="HTH_TETR_2"/>
    <property type="match status" value="1"/>
</dbReference>
<evidence type="ECO:0000256" key="2">
    <source>
        <dbReference type="PROSITE-ProRule" id="PRU00335"/>
    </source>
</evidence>
<proteinExistence type="predicted"/>
<organism evidence="4 5">
    <name type="scientific">Humibacillus xanthopallidus</name>
    <dbReference type="NCBI Taxonomy" id="412689"/>
    <lineage>
        <taxon>Bacteria</taxon>
        <taxon>Bacillati</taxon>
        <taxon>Actinomycetota</taxon>
        <taxon>Actinomycetes</taxon>
        <taxon>Micrococcales</taxon>
        <taxon>Intrasporangiaceae</taxon>
        <taxon>Humibacillus</taxon>
    </lineage>
</organism>
<evidence type="ECO:0000313" key="5">
    <source>
        <dbReference type="Proteomes" id="UP000320085"/>
    </source>
</evidence>
<dbReference type="RefSeq" id="WP_141822987.1">
    <property type="nucleotide sequence ID" value="NZ_BAAAQC010000004.1"/>
</dbReference>
<dbReference type="SUPFAM" id="SSF46689">
    <property type="entry name" value="Homeodomain-like"/>
    <property type="match status" value="1"/>
</dbReference>
<dbReference type="InterPro" id="IPR050624">
    <property type="entry name" value="HTH-type_Tx_Regulator"/>
</dbReference>
<dbReference type="PRINTS" id="PR00455">
    <property type="entry name" value="HTHTETR"/>
</dbReference>
<dbReference type="PANTHER" id="PTHR43479:SF11">
    <property type="entry name" value="ACREF_ENVCD OPERON REPRESSOR-RELATED"/>
    <property type="match status" value="1"/>
</dbReference>
<feature type="domain" description="HTH tetR-type" evidence="3">
    <location>
        <begin position="17"/>
        <end position="77"/>
    </location>
</feature>
<dbReference type="EMBL" id="VFQF01000002">
    <property type="protein sequence ID" value="TQN46134.1"/>
    <property type="molecule type" value="Genomic_DNA"/>
</dbReference>
<gene>
    <name evidence="4" type="ORF">FHX52_2840</name>
</gene>
<evidence type="ECO:0000313" key="4">
    <source>
        <dbReference type="EMBL" id="TQN46134.1"/>
    </source>
</evidence>
<dbReference type="InterPro" id="IPR001647">
    <property type="entry name" value="HTH_TetR"/>
</dbReference>
<feature type="DNA-binding region" description="H-T-H motif" evidence="2">
    <location>
        <begin position="40"/>
        <end position="59"/>
    </location>
</feature>
<dbReference type="Gene3D" id="1.10.357.10">
    <property type="entry name" value="Tetracycline Repressor, domain 2"/>
    <property type="match status" value="1"/>
</dbReference>
<dbReference type="Proteomes" id="UP000320085">
    <property type="component" value="Unassembled WGS sequence"/>
</dbReference>
<comment type="caution">
    <text evidence="4">The sequence shown here is derived from an EMBL/GenBank/DDBJ whole genome shotgun (WGS) entry which is preliminary data.</text>
</comment>
<dbReference type="GO" id="GO:0003677">
    <property type="term" value="F:DNA binding"/>
    <property type="evidence" value="ECO:0007669"/>
    <property type="project" value="UniProtKB-UniRule"/>
</dbReference>
<evidence type="ECO:0000256" key="1">
    <source>
        <dbReference type="ARBA" id="ARBA00023125"/>
    </source>
</evidence>
<keyword evidence="1 2" id="KW-0238">DNA-binding</keyword>
<accession>A0A543PPX9</accession>
<dbReference type="OrthoDB" id="3196926at2"/>
<dbReference type="AlphaFoldDB" id="A0A543PPX9"/>
<dbReference type="InterPro" id="IPR009057">
    <property type="entry name" value="Homeodomain-like_sf"/>
</dbReference>
<sequence>MSAVPEPSVARVDRRKARTRRALVEAARRILASRGTTDVSIQDITDEADVGLGSFYNHFSSKAELFEEAAGEALEEYGQRLDKSSAGMDDPAEIFALGVRLTAGLARTQPAVAQILVQAGEVFLVSDRGLAPRARRDIQRGIDTGRFAVASADVALVATAGAVLTYVQVALASPDRFDDTSVDALAELLLRMLGVPARSARAVVQRPLPAPSGTPGWT</sequence>
<dbReference type="Pfam" id="PF00440">
    <property type="entry name" value="TetR_N"/>
    <property type="match status" value="1"/>
</dbReference>
<dbReference type="Pfam" id="PF21306">
    <property type="entry name" value="TetR_C_40"/>
    <property type="match status" value="1"/>
</dbReference>
<dbReference type="InterPro" id="IPR049513">
    <property type="entry name" value="TetR_C_40"/>
</dbReference>
<reference evidence="4 5" key="1">
    <citation type="submission" date="2019-06" db="EMBL/GenBank/DDBJ databases">
        <title>Sequencing the genomes of 1000 actinobacteria strains.</title>
        <authorList>
            <person name="Klenk H.-P."/>
        </authorList>
    </citation>
    <scope>NUCLEOTIDE SEQUENCE [LARGE SCALE GENOMIC DNA]</scope>
    <source>
        <strain evidence="4 5">DSM 21776</strain>
    </source>
</reference>
<evidence type="ECO:0000259" key="3">
    <source>
        <dbReference type="PROSITE" id="PS50977"/>
    </source>
</evidence>
<name>A0A543PPX9_9MICO</name>
<dbReference type="PANTHER" id="PTHR43479">
    <property type="entry name" value="ACREF/ENVCD OPERON REPRESSOR-RELATED"/>
    <property type="match status" value="1"/>
</dbReference>